<reference evidence="2 3" key="1">
    <citation type="journal article" date="2019" name="Sci. Data">
        <title>Hybrid genome assembly and annotation of Danionella translucida.</title>
        <authorList>
            <person name="Kadobianskyi M."/>
            <person name="Schulze L."/>
            <person name="Schuelke M."/>
            <person name="Judkewitz B."/>
        </authorList>
    </citation>
    <scope>NUCLEOTIDE SEQUENCE [LARGE SCALE GENOMIC DNA]</scope>
    <source>
        <strain evidence="2 3">Bolton</strain>
    </source>
</reference>
<dbReference type="GO" id="GO:0005829">
    <property type="term" value="C:cytosol"/>
    <property type="evidence" value="ECO:0007669"/>
    <property type="project" value="TreeGrafter"/>
</dbReference>
<keyword evidence="3" id="KW-1185">Reference proteome</keyword>
<organism evidence="2 3">
    <name type="scientific">Danionella cerebrum</name>
    <dbReference type="NCBI Taxonomy" id="2873325"/>
    <lineage>
        <taxon>Eukaryota</taxon>
        <taxon>Metazoa</taxon>
        <taxon>Chordata</taxon>
        <taxon>Craniata</taxon>
        <taxon>Vertebrata</taxon>
        <taxon>Euteleostomi</taxon>
        <taxon>Actinopterygii</taxon>
        <taxon>Neopterygii</taxon>
        <taxon>Teleostei</taxon>
        <taxon>Ostariophysi</taxon>
        <taxon>Cypriniformes</taxon>
        <taxon>Danionidae</taxon>
        <taxon>Danioninae</taxon>
        <taxon>Danionella</taxon>
    </lineage>
</organism>
<feature type="domain" description="Glycolipid transfer protein" evidence="1">
    <location>
        <begin position="2"/>
        <end position="139"/>
    </location>
</feature>
<dbReference type="GO" id="GO:1902387">
    <property type="term" value="F:ceramide 1-phosphate binding"/>
    <property type="evidence" value="ECO:0007669"/>
    <property type="project" value="TreeGrafter"/>
</dbReference>
<accession>A0A553NH41</accession>
<dbReference type="AlphaFoldDB" id="A0A553NH41"/>
<dbReference type="SUPFAM" id="SSF110004">
    <property type="entry name" value="Glycolipid transfer protein, GLTP"/>
    <property type="match status" value="1"/>
</dbReference>
<evidence type="ECO:0000313" key="3">
    <source>
        <dbReference type="Proteomes" id="UP000316079"/>
    </source>
</evidence>
<dbReference type="Gene3D" id="1.10.3520.10">
    <property type="entry name" value="Glycolipid transfer protein"/>
    <property type="match status" value="1"/>
</dbReference>
<dbReference type="GO" id="GO:0016020">
    <property type="term" value="C:membrane"/>
    <property type="evidence" value="ECO:0007669"/>
    <property type="project" value="TreeGrafter"/>
</dbReference>
<dbReference type="OrthoDB" id="116883at2759"/>
<name>A0A553NH41_9TELE</name>
<sequence length="177" mass="20347">MEALGPLVGFFTHKVEEKISFLRQLSQEESLSAPPLSKGHAYHSVHSMLEAELQRGVVSFTEPLPSGSRLFLRLHRSMRFVMLLLEKLWSEPEERSLVELCREAYEEVLAPHHPWLLQRAAQVAFAALPDRSVFLPLLCVRGMKEAEPVMRTVITVMEEIQRRSQRELESRGMMDLP</sequence>
<dbReference type="PANTHER" id="PTHR10219">
    <property type="entry name" value="GLYCOLIPID TRANSFER PROTEIN-RELATED"/>
    <property type="match status" value="1"/>
</dbReference>
<dbReference type="GO" id="GO:1902388">
    <property type="term" value="F:ceramide 1-phosphate transfer activity"/>
    <property type="evidence" value="ECO:0007669"/>
    <property type="project" value="TreeGrafter"/>
</dbReference>
<dbReference type="Pfam" id="PF08718">
    <property type="entry name" value="GLTP"/>
    <property type="match status" value="1"/>
</dbReference>
<dbReference type="PANTHER" id="PTHR10219:SF19">
    <property type="entry name" value="GLYCOLIPID TRANSFER PROTEIN DOMAIN-CONTAINING PROTEIN 2"/>
    <property type="match status" value="1"/>
</dbReference>
<dbReference type="InterPro" id="IPR036497">
    <property type="entry name" value="GLTP_sf"/>
</dbReference>
<evidence type="ECO:0000259" key="1">
    <source>
        <dbReference type="Pfam" id="PF08718"/>
    </source>
</evidence>
<protein>
    <recommendedName>
        <fullName evidence="1">Glycolipid transfer protein domain-containing protein</fullName>
    </recommendedName>
</protein>
<dbReference type="Proteomes" id="UP000316079">
    <property type="component" value="Unassembled WGS sequence"/>
</dbReference>
<evidence type="ECO:0000313" key="2">
    <source>
        <dbReference type="EMBL" id="TRY64764.1"/>
    </source>
</evidence>
<gene>
    <name evidence="2" type="ORF">DNTS_027662</name>
</gene>
<dbReference type="EMBL" id="SRMA01026969">
    <property type="protein sequence ID" value="TRY64764.1"/>
    <property type="molecule type" value="Genomic_DNA"/>
</dbReference>
<comment type="caution">
    <text evidence="2">The sequence shown here is derived from an EMBL/GenBank/DDBJ whole genome shotgun (WGS) entry which is preliminary data.</text>
</comment>
<dbReference type="InterPro" id="IPR014830">
    <property type="entry name" value="Glycolipid_transfer_prot_dom"/>
</dbReference>
<proteinExistence type="predicted"/>